<dbReference type="Pfam" id="PF01433">
    <property type="entry name" value="Peptidase_M1"/>
    <property type="match status" value="1"/>
</dbReference>
<proteinExistence type="inferred from homology"/>
<comment type="caution">
    <text evidence="18">The sequence shown here is derived from an EMBL/GenBank/DDBJ whole genome shotgun (WGS) entry which is preliminary data.</text>
</comment>
<evidence type="ECO:0000256" key="11">
    <source>
        <dbReference type="ARBA" id="ARBA00023049"/>
    </source>
</evidence>
<evidence type="ECO:0000259" key="16">
    <source>
        <dbReference type="Pfam" id="PF17432"/>
    </source>
</evidence>
<feature type="domain" description="Peptidase M1 alanyl aminopeptidase Ig-like fold" evidence="15">
    <location>
        <begin position="464"/>
        <end position="572"/>
    </location>
</feature>
<gene>
    <name evidence="18" type="primary">pepN</name>
    <name evidence="18" type="ORF">ABR72_00685</name>
</gene>
<evidence type="ECO:0000256" key="9">
    <source>
        <dbReference type="ARBA" id="ARBA00022801"/>
    </source>
</evidence>
<evidence type="ECO:0000259" key="17">
    <source>
        <dbReference type="Pfam" id="PF17900"/>
    </source>
</evidence>
<dbReference type="FunFam" id="2.60.40.1840:FF:000001">
    <property type="entry name" value="Aminopeptidase N"/>
    <property type="match status" value="1"/>
</dbReference>
<evidence type="ECO:0000259" key="15">
    <source>
        <dbReference type="Pfam" id="PF11940"/>
    </source>
</evidence>
<name>A0A0R2SYK9_9GAMM</name>
<evidence type="ECO:0000256" key="10">
    <source>
        <dbReference type="ARBA" id="ARBA00022833"/>
    </source>
</evidence>
<dbReference type="FunFam" id="3.30.2010.30:FF:000002">
    <property type="entry name" value="Putative aminopeptidase N"/>
    <property type="match status" value="1"/>
</dbReference>
<comment type="function">
    <text evidence="12">Aminopeptidase N is involved in the degradation of intracellular peptides generated by protein breakdown during normal growth as well as in response to nutrient starvation.</text>
</comment>
<evidence type="ECO:0000256" key="3">
    <source>
        <dbReference type="ARBA" id="ARBA00010136"/>
    </source>
</evidence>
<dbReference type="InterPro" id="IPR024601">
    <property type="entry name" value="Peptidase_M1_pepN_C"/>
</dbReference>
<dbReference type="GO" id="GO:0008270">
    <property type="term" value="F:zinc ion binding"/>
    <property type="evidence" value="ECO:0007669"/>
    <property type="project" value="InterPro"/>
</dbReference>
<dbReference type="InterPro" id="IPR035414">
    <property type="entry name" value="Peptidase_M1_pepN_Ig-like"/>
</dbReference>
<protein>
    <recommendedName>
        <fullName evidence="5 13">Aminopeptidase N</fullName>
        <ecNumber evidence="4 13">3.4.11.2</ecNumber>
    </recommendedName>
</protein>
<dbReference type="Gene3D" id="1.25.50.10">
    <property type="entry name" value="Peptidase M1, alanyl aminopeptidase, C-terminal domain"/>
    <property type="match status" value="1"/>
</dbReference>
<keyword evidence="9" id="KW-0378">Hydrolase</keyword>
<dbReference type="InterPro" id="IPR027268">
    <property type="entry name" value="Peptidase_M4/M1_CTD_sf"/>
</dbReference>
<dbReference type="InterPro" id="IPR012779">
    <property type="entry name" value="Peptidase_M1_pepN"/>
</dbReference>
<dbReference type="PRINTS" id="PR00756">
    <property type="entry name" value="ALADIPTASE"/>
</dbReference>
<dbReference type="GO" id="GO:0008237">
    <property type="term" value="F:metallopeptidase activity"/>
    <property type="evidence" value="ECO:0007669"/>
    <property type="project" value="UniProtKB-UniRule"/>
</dbReference>
<evidence type="ECO:0000256" key="8">
    <source>
        <dbReference type="ARBA" id="ARBA00022723"/>
    </source>
</evidence>
<keyword evidence="6 18" id="KW-0031">Aminopeptidase</keyword>
<dbReference type="GO" id="GO:0016285">
    <property type="term" value="F:alanyl aminopeptidase activity"/>
    <property type="evidence" value="ECO:0007669"/>
    <property type="project" value="UniProtKB-EC"/>
</dbReference>
<accession>A0A0R2SYK9</accession>
<dbReference type="InterPro" id="IPR001930">
    <property type="entry name" value="Peptidase_M1"/>
</dbReference>
<keyword evidence="7" id="KW-0645">Protease</keyword>
<keyword evidence="11" id="KW-0482">Metalloprotease</keyword>
<evidence type="ECO:0000256" key="6">
    <source>
        <dbReference type="ARBA" id="ARBA00022438"/>
    </source>
</evidence>
<evidence type="ECO:0000256" key="4">
    <source>
        <dbReference type="ARBA" id="ARBA00012564"/>
    </source>
</evidence>
<dbReference type="SUPFAM" id="SSF63737">
    <property type="entry name" value="Leukotriene A4 hydrolase N-terminal domain"/>
    <property type="match status" value="1"/>
</dbReference>
<sequence length="820" mass="90760">MKDAPATTIYLKDYAAPAYVIDSTDLTFDLFEDHADVRSILQFAANPAAAKSDSLVLHGQELELKELVLTGKTGARVVVEAGHYVIADETLTIPSLSALLGDDTSSFELRCHTRIEPQNNTALEGLYKSKKMFCTQCEAEGFRRITYYLDRPDVMSSFVTTISAEKARYPVLLSNGNKISEGEVAGSEGERHWVKWEDPFKKPSYLFALVAGDLASVDDSFVTSSGREVLLRIFVEDKDLDKCAHAMESLQRAMRWDEEVYGREYDLDIFMIVAVDDFNMGAMENKGLNIFNTSCVLANPKTTTDASFQRVEAVVAHEYFHNWSGNRVTCRDWFQLSLKEGFTVYRDAEFSADMGSRTVKRVEDVAFLQTVQFAEDAGPMAHSIRPESFMEISNFYTVTIYEKGAEVVRMINLLLGDAAFRAGSDLYFERHDGQAVTTEDFVKAMEEASGVDLGQFRRWYSQAGTPKLTVNGEYDAAVKTYTLTIAQSCPATPGQPEKLPFHIPFSMGLLAEDGTEFELVLSGETHSEQDAGKKSRILSITEQTQSFVFEGICEAPIPSLLRGFSAPVRMSFDYKPEELQALMVGDSDGFNRWNAGQQLSISVIEGQLAAWYESHKAELPSLLEDAFAGVLDRVLIDDSFDKAMAAHLLVLPTTAYLIERAAVADVDAIHGVRESLADQLAHALEAKFASVFAAHAEEAGAPFIASAEAMARRAIANLSLSYLVRTGKQQWLDACAAQFKNATNMTDQAAALRNLVNSSAEAADSLRSEALEAFHGQWQHEALVVDQWFAIQATNTLPGTLSRVEELMQHADFDIKNPNK</sequence>
<comment type="similarity">
    <text evidence="3">Belongs to the peptidase M1 family.</text>
</comment>
<reference evidence="18 19" key="1">
    <citation type="submission" date="2015-10" db="EMBL/GenBank/DDBJ databases">
        <title>Metagenome-Assembled Genomes uncover a global brackish microbiome.</title>
        <authorList>
            <person name="Hugerth L.W."/>
            <person name="Larsson J."/>
            <person name="Alneberg J."/>
            <person name="Lindh M.V."/>
            <person name="Legrand C."/>
            <person name="Pinhassi J."/>
            <person name="Andersson A.F."/>
        </authorList>
    </citation>
    <scope>NUCLEOTIDE SEQUENCE [LARGE SCALE GENOMIC DNA]</scope>
    <source>
        <strain evidence="18">BACL4 MAG-120920-bin41</strain>
    </source>
</reference>
<feature type="domain" description="Peptidase M1 alanyl aminopeptidase C-terminal" evidence="16">
    <location>
        <begin position="577"/>
        <end position="820"/>
    </location>
</feature>
<dbReference type="EMBL" id="LIBE01000329">
    <property type="protein sequence ID" value="KRO79816.1"/>
    <property type="molecule type" value="Genomic_DNA"/>
</dbReference>
<comment type="cofactor">
    <cofactor evidence="2">
        <name>Zn(2+)</name>
        <dbReference type="ChEBI" id="CHEBI:29105"/>
    </cofactor>
</comment>
<evidence type="ECO:0000256" key="1">
    <source>
        <dbReference type="ARBA" id="ARBA00000098"/>
    </source>
</evidence>
<evidence type="ECO:0000259" key="14">
    <source>
        <dbReference type="Pfam" id="PF01433"/>
    </source>
</evidence>
<dbReference type="InterPro" id="IPR014782">
    <property type="entry name" value="Peptidase_M1_dom"/>
</dbReference>
<dbReference type="Pfam" id="PF17900">
    <property type="entry name" value="Peptidase_M1_N"/>
    <property type="match status" value="1"/>
</dbReference>
<dbReference type="InterPro" id="IPR045357">
    <property type="entry name" value="Aminopeptidase_N-like_N"/>
</dbReference>
<feature type="domain" description="Peptidase M1 membrane alanine aminopeptidase" evidence="14">
    <location>
        <begin position="246"/>
        <end position="459"/>
    </location>
</feature>
<dbReference type="Gene3D" id="2.60.40.1730">
    <property type="entry name" value="tricorn interacting facor f3 domain"/>
    <property type="match status" value="1"/>
</dbReference>
<dbReference type="Pfam" id="PF17432">
    <property type="entry name" value="DUF3458_C"/>
    <property type="match status" value="1"/>
</dbReference>
<dbReference type="Gene3D" id="1.10.390.10">
    <property type="entry name" value="Neutral Protease Domain 2"/>
    <property type="match status" value="1"/>
</dbReference>
<evidence type="ECO:0000256" key="2">
    <source>
        <dbReference type="ARBA" id="ARBA00001947"/>
    </source>
</evidence>
<dbReference type="Pfam" id="PF11940">
    <property type="entry name" value="DUF3458"/>
    <property type="match status" value="1"/>
</dbReference>
<keyword evidence="10" id="KW-0862">Zinc</keyword>
<dbReference type="InterPro" id="IPR038438">
    <property type="entry name" value="PepN_Ig-like_sf"/>
</dbReference>
<dbReference type="GO" id="GO:0006508">
    <property type="term" value="P:proteolysis"/>
    <property type="evidence" value="ECO:0007669"/>
    <property type="project" value="UniProtKB-UniRule"/>
</dbReference>
<keyword evidence="8" id="KW-0479">Metal-binding</keyword>
<dbReference type="EC" id="3.4.11.2" evidence="4 13"/>
<dbReference type="FunFam" id="2.60.40.1730:FF:000005">
    <property type="entry name" value="Aminopeptidase N"/>
    <property type="match status" value="1"/>
</dbReference>
<dbReference type="SUPFAM" id="SSF55486">
    <property type="entry name" value="Metalloproteases ('zincins'), catalytic domain"/>
    <property type="match status" value="1"/>
</dbReference>
<organism evidence="18 19">
    <name type="scientific">OM182 bacterium BACL3 MAG-120920-bin41</name>
    <dbReference type="NCBI Taxonomy" id="1655580"/>
    <lineage>
        <taxon>Bacteria</taxon>
        <taxon>Pseudomonadati</taxon>
        <taxon>Pseudomonadota</taxon>
        <taxon>Gammaproteobacteria</taxon>
        <taxon>OMG group</taxon>
        <taxon>OM182 clade</taxon>
    </lineage>
</organism>
<dbReference type="PANTHER" id="PTHR46322:SF1">
    <property type="entry name" value="PUROMYCIN-SENSITIVE AMINOPEPTIDASE"/>
    <property type="match status" value="1"/>
</dbReference>
<dbReference type="AlphaFoldDB" id="A0A0R2SYK9"/>
<evidence type="ECO:0000256" key="12">
    <source>
        <dbReference type="ARBA" id="ARBA00059739"/>
    </source>
</evidence>
<dbReference type="InterPro" id="IPR042097">
    <property type="entry name" value="Aminopeptidase_N-like_N_sf"/>
</dbReference>
<dbReference type="InterPro" id="IPR037144">
    <property type="entry name" value="Peptidase_M1_pepN_C_sf"/>
</dbReference>
<evidence type="ECO:0000256" key="5">
    <source>
        <dbReference type="ARBA" id="ARBA00015611"/>
    </source>
</evidence>
<dbReference type="NCBIfam" id="TIGR02414">
    <property type="entry name" value="pepN_proteo"/>
    <property type="match status" value="1"/>
</dbReference>
<comment type="catalytic activity">
    <reaction evidence="1">
        <text>Release of an N-terminal amino acid, Xaa-|-Yaa- from a peptide, amide or arylamide. Xaa is preferably Ala, but may be most amino acids including Pro (slow action). When a terminal hydrophobic residue is followed by a prolyl residue, the two may be released as an intact Xaa-Pro dipeptide.</text>
        <dbReference type="EC" id="3.4.11.2"/>
    </reaction>
</comment>
<evidence type="ECO:0000256" key="7">
    <source>
        <dbReference type="ARBA" id="ARBA00022670"/>
    </source>
</evidence>
<evidence type="ECO:0000313" key="19">
    <source>
        <dbReference type="Proteomes" id="UP000051547"/>
    </source>
</evidence>
<evidence type="ECO:0000313" key="18">
    <source>
        <dbReference type="EMBL" id="KRO79816.1"/>
    </source>
</evidence>
<dbReference type="Proteomes" id="UP000051547">
    <property type="component" value="Unassembled WGS sequence"/>
</dbReference>
<feature type="domain" description="Aminopeptidase N-like N-terminal" evidence="17">
    <location>
        <begin position="26"/>
        <end position="206"/>
    </location>
</feature>
<feature type="non-terminal residue" evidence="18">
    <location>
        <position position="820"/>
    </location>
</feature>
<dbReference type="PANTHER" id="PTHR46322">
    <property type="entry name" value="PUROMYCIN-SENSITIVE AMINOPEPTIDASE"/>
    <property type="match status" value="1"/>
</dbReference>
<dbReference type="FunFam" id="1.10.390.10:FF:000002">
    <property type="entry name" value="Aminopeptidase N"/>
    <property type="match status" value="1"/>
</dbReference>
<dbReference type="Gene3D" id="3.30.2010.30">
    <property type="match status" value="1"/>
</dbReference>
<dbReference type="CDD" id="cd09600">
    <property type="entry name" value="M1_APN"/>
    <property type="match status" value="1"/>
</dbReference>
<dbReference type="Gene3D" id="2.60.40.1840">
    <property type="match status" value="1"/>
</dbReference>
<evidence type="ECO:0000256" key="13">
    <source>
        <dbReference type="NCBIfam" id="TIGR02414"/>
    </source>
</evidence>